<protein>
    <submittedName>
        <fullName evidence="4">DedD protein</fullName>
    </submittedName>
</protein>
<dbReference type="OrthoDB" id="8563804at2"/>
<proteinExistence type="predicted"/>
<dbReference type="PANTHER" id="PTHR38687:SF1">
    <property type="entry name" value="CELL DIVISION PROTEIN DEDD"/>
    <property type="match status" value="1"/>
</dbReference>
<evidence type="ECO:0000313" key="4">
    <source>
        <dbReference type="EMBL" id="SMC23654.1"/>
    </source>
</evidence>
<feature type="transmembrane region" description="Helical" evidence="2">
    <location>
        <begin position="21"/>
        <end position="39"/>
    </location>
</feature>
<dbReference type="AlphaFoldDB" id="A0A1W1XIQ6"/>
<dbReference type="Pfam" id="PF05036">
    <property type="entry name" value="SPOR"/>
    <property type="match status" value="1"/>
</dbReference>
<dbReference type="GO" id="GO:0032506">
    <property type="term" value="P:cytokinetic process"/>
    <property type="evidence" value="ECO:0007669"/>
    <property type="project" value="TreeGrafter"/>
</dbReference>
<dbReference type="Gene3D" id="3.30.70.1070">
    <property type="entry name" value="Sporulation related repeat"/>
    <property type="match status" value="1"/>
</dbReference>
<evidence type="ECO:0000313" key="5">
    <source>
        <dbReference type="Proteomes" id="UP000192761"/>
    </source>
</evidence>
<dbReference type="STRING" id="1121001.SAMN02745857_01652"/>
<keyword evidence="2" id="KW-1133">Transmembrane helix</keyword>
<dbReference type="GO" id="GO:0032153">
    <property type="term" value="C:cell division site"/>
    <property type="evidence" value="ECO:0007669"/>
    <property type="project" value="TreeGrafter"/>
</dbReference>
<dbReference type="PROSITE" id="PS51724">
    <property type="entry name" value="SPOR"/>
    <property type="match status" value="1"/>
</dbReference>
<feature type="region of interest" description="Disordered" evidence="1">
    <location>
        <begin position="109"/>
        <end position="156"/>
    </location>
</feature>
<dbReference type="RefSeq" id="WP_084090316.1">
    <property type="nucleotide sequence ID" value="NZ_FWXD01000008.1"/>
</dbReference>
<keyword evidence="2" id="KW-0812">Transmembrane</keyword>
<dbReference type="SUPFAM" id="SSF110997">
    <property type="entry name" value="Sporulation related repeat"/>
    <property type="match status" value="1"/>
</dbReference>
<sequence>MARDNVSEELLQLRKRARRRLIGAVTLVIFSLIVLWTVLDGEPPATMTHPVEIIASAPGASTPAATGISNTATEATTGAHAASPVQAVAEPTVVPSLAPVSLPGKLVNSQVETPAQPSPKPVVKPEPHAVEKPVEKPAEKPTDKPKPNKPAKDPQKILDGLDDAEAKPAERQTEKPAATAHAGQTLVQIGAYGDKAKVNEILGKLKANGIAAYAEPVANKGVALTRIRIAAGDDAHAKQVMQKAAKLGYAPQLVH</sequence>
<evidence type="ECO:0000256" key="2">
    <source>
        <dbReference type="SAM" id="Phobius"/>
    </source>
</evidence>
<dbReference type="InterPro" id="IPR052521">
    <property type="entry name" value="Cell_div_SPOR-domain"/>
</dbReference>
<organism evidence="4 5">
    <name type="scientific">Andreprevotia lacus DSM 23236</name>
    <dbReference type="NCBI Taxonomy" id="1121001"/>
    <lineage>
        <taxon>Bacteria</taxon>
        <taxon>Pseudomonadati</taxon>
        <taxon>Pseudomonadota</taxon>
        <taxon>Betaproteobacteria</taxon>
        <taxon>Neisseriales</taxon>
        <taxon>Chitinibacteraceae</taxon>
        <taxon>Andreprevotia</taxon>
    </lineage>
</organism>
<keyword evidence="2" id="KW-0472">Membrane</keyword>
<keyword evidence="5" id="KW-1185">Reference proteome</keyword>
<reference evidence="4 5" key="1">
    <citation type="submission" date="2017-04" db="EMBL/GenBank/DDBJ databases">
        <authorList>
            <person name="Afonso C.L."/>
            <person name="Miller P.J."/>
            <person name="Scott M.A."/>
            <person name="Spackman E."/>
            <person name="Goraichik I."/>
            <person name="Dimitrov K.M."/>
            <person name="Suarez D.L."/>
            <person name="Swayne D.E."/>
        </authorList>
    </citation>
    <scope>NUCLEOTIDE SEQUENCE [LARGE SCALE GENOMIC DNA]</scope>
    <source>
        <strain evidence="4 5">DSM 23236</strain>
    </source>
</reference>
<gene>
    <name evidence="4" type="ORF">SAMN02745857_01652</name>
</gene>
<accession>A0A1W1XIQ6</accession>
<feature type="domain" description="SPOR" evidence="3">
    <location>
        <begin position="179"/>
        <end position="255"/>
    </location>
</feature>
<dbReference type="GO" id="GO:0030428">
    <property type="term" value="C:cell septum"/>
    <property type="evidence" value="ECO:0007669"/>
    <property type="project" value="TreeGrafter"/>
</dbReference>
<dbReference type="InterPro" id="IPR036680">
    <property type="entry name" value="SPOR-like_sf"/>
</dbReference>
<dbReference type="GO" id="GO:0042834">
    <property type="term" value="F:peptidoglycan binding"/>
    <property type="evidence" value="ECO:0007669"/>
    <property type="project" value="InterPro"/>
</dbReference>
<dbReference type="InterPro" id="IPR007730">
    <property type="entry name" value="SPOR-like_dom"/>
</dbReference>
<dbReference type="EMBL" id="FWXD01000008">
    <property type="protein sequence ID" value="SMC23654.1"/>
    <property type="molecule type" value="Genomic_DNA"/>
</dbReference>
<name>A0A1W1XIQ6_9NEIS</name>
<dbReference type="Proteomes" id="UP000192761">
    <property type="component" value="Unassembled WGS sequence"/>
</dbReference>
<evidence type="ECO:0000256" key="1">
    <source>
        <dbReference type="SAM" id="MobiDB-lite"/>
    </source>
</evidence>
<feature type="compositionally biased region" description="Basic and acidic residues" evidence="1">
    <location>
        <begin position="123"/>
        <end position="156"/>
    </location>
</feature>
<dbReference type="PANTHER" id="PTHR38687">
    <property type="entry name" value="CELL DIVISION PROTEIN DEDD-RELATED"/>
    <property type="match status" value="1"/>
</dbReference>
<evidence type="ECO:0000259" key="3">
    <source>
        <dbReference type="PROSITE" id="PS51724"/>
    </source>
</evidence>